<feature type="compositionally biased region" description="Basic and acidic residues" evidence="1">
    <location>
        <begin position="12"/>
        <end position="44"/>
    </location>
</feature>
<gene>
    <name evidence="2" type="ORF">M5K25_021197</name>
</gene>
<proteinExistence type="predicted"/>
<sequence length="84" mass="9920">MASRRSAPNSQEHQRRVQKKTHDDIHSDGRHLGESSRESCRLVTPLKEETNFDRNPRVEEIFVPNQEPEIQWRRRSEICVLEVG</sequence>
<comment type="caution">
    <text evidence="2">The sequence shown here is derived from an EMBL/GenBank/DDBJ whole genome shotgun (WGS) entry which is preliminary data.</text>
</comment>
<evidence type="ECO:0000313" key="3">
    <source>
        <dbReference type="Proteomes" id="UP001552299"/>
    </source>
</evidence>
<evidence type="ECO:0000313" key="2">
    <source>
        <dbReference type="EMBL" id="KAL0910237.1"/>
    </source>
</evidence>
<feature type="region of interest" description="Disordered" evidence="1">
    <location>
        <begin position="1"/>
        <end position="44"/>
    </location>
</feature>
<dbReference type="AlphaFoldDB" id="A0ABD0UIS6"/>
<organism evidence="2 3">
    <name type="scientific">Dendrobium thyrsiflorum</name>
    <name type="common">Pinecone-like raceme dendrobium</name>
    <name type="synonym">Orchid</name>
    <dbReference type="NCBI Taxonomy" id="117978"/>
    <lineage>
        <taxon>Eukaryota</taxon>
        <taxon>Viridiplantae</taxon>
        <taxon>Streptophyta</taxon>
        <taxon>Embryophyta</taxon>
        <taxon>Tracheophyta</taxon>
        <taxon>Spermatophyta</taxon>
        <taxon>Magnoliopsida</taxon>
        <taxon>Liliopsida</taxon>
        <taxon>Asparagales</taxon>
        <taxon>Orchidaceae</taxon>
        <taxon>Epidendroideae</taxon>
        <taxon>Malaxideae</taxon>
        <taxon>Dendrobiinae</taxon>
        <taxon>Dendrobium</taxon>
    </lineage>
</organism>
<accession>A0ABD0UIS6</accession>
<reference evidence="2 3" key="1">
    <citation type="journal article" date="2024" name="Plant Biotechnol. J.">
        <title>Dendrobium thyrsiflorum genome and its molecular insights into genes involved in important horticultural traits.</title>
        <authorList>
            <person name="Chen B."/>
            <person name="Wang J.Y."/>
            <person name="Zheng P.J."/>
            <person name="Li K.L."/>
            <person name="Liang Y.M."/>
            <person name="Chen X.F."/>
            <person name="Zhang C."/>
            <person name="Zhao X."/>
            <person name="He X."/>
            <person name="Zhang G.Q."/>
            <person name="Liu Z.J."/>
            <person name="Xu Q."/>
        </authorList>
    </citation>
    <scope>NUCLEOTIDE SEQUENCE [LARGE SCALE GENOMIC DNA]</scope>
    <source>
        <strain evidence="2">GZMU011</strain>
    </source>
</reference>
<protein>
    <submittedName>
        <fullName evidence="2">Uncharacterized protein</fullName>
    </submittedName>
</protein>
<feature type="compositionally biased region" description="Polar residues" evidence="1">
    <location>
        <begin position="1"/>
        <end position="11"/>
    </location>
</feature>
<evidence type="ECO:0000256" key="1">
    <source>
        <dbReference type="SAM" id="MobiDB-lite"/>
    </source>
</evidence>
<dbReference type="Proteomes" id="UP001552299">
    <property type="component" value="Unassembled WGS sequence"/>
</dbReference>
<keyword evidence="3" id="KW-1185">Reference proteome</keyword>
<name>A0ABD0UIS6_DENTH</name>
<dbReference type="EMBL" id="JANQDX010000016">
    <property type="protein sequence ID" value="KAL0910237.1"/>
    <property type="molecule type" value="Genomic_DNA"/>
</dbReference>